<protein>
    <submittedName>
        <fullName evidence="2">Uncharacterized protein</fullName>
    </submittedName>
</protein>
<proteinExistence type="predicted"/>
<sequence>MKYSCKPCKFYTIYKTRYDTHLATQKHSRNMQIEFDNMTADDKISILKLQLENAKLQLALKTSEVKKEKQIKKELSKIVVKQAKENKKQLKNERKEAEKIFKKQLTKELKLKMKIQMQKKLVKKVEGDTFKIKEENIRVKEEKIKVEKENIKVKEKNMKQKDEQISLLKDICDKSMSSAKYIIKHYNHKNTLKKLNSIEIRKMLGYRINKNGEKITFDNLGQSVNYIKMMYDDKKLIEHIGDVIISKYLKNDDERSFFSTDLNRLNYIVRTYKGGKFLWQKDKGGDLIKAQVINPMLHEICVMIADHCKNKKYLERMKEDYDRHMEDPDLISEYTEWHMMVSAIEEKMNSNILSNNILNYITTKFHFNNPTKAIEE</sequence>
<feature type="coiled-coil region" evidence="1">
    <location>
        <begin position="73"/>
        <end position="107"/>
    </location>
</feature>
<keyword evidence="1" id="KW-0175">Coiled coil</keyword>
<evidence type="ECO:0000313" key="2">
    <source>
        <dbReference type="EMBL" id="QHT26350.1"/>
    </source>
</evidence>
<reference evidence="2" key="1">
    <citation type="journal article" date="2020" name="Nature">
        <title>Giant virus diversity and host interactions through global metagenomics.</title>
        <authorList>
            <person name="Schulz F."/>
            <person name="Roux S."/>
            <person name="Paez-Espino D."/>
            <person name="Jungbluth S."/>
            <person name="Walsh D.A."/>
            <person name="Denef V.J."/>
            <person name="McMahon K.D."/>
            <person name="Konstantinidis K.T."/>
            <person name="Eloe-Fadrosh E.A."/>
            <person name="Kyrpides N.C."/>
            <person name="Woyke T."/>
        </authorList>
    </citation>
    <scope>NUCLEOTIDE SEQUENCE</scope>
    <source>
        <strain evidence="2">GVMAG-M-3300023179-27</strain>
    </source>
</reference>
<evidence type="ECO:0000256" key="1">
    <source>
        <dbReference type="SAM" id="Coils"/>
    </source>
</evidence>
<organism evidence="2">
    <name type="scientific">viral metagenome</name>
    <dbReference type="NCBI Taxonomy" id="1070528"/>
    <lineage>
        <taxon>unclassified sequences</taxon>
        <taxon>metagenomes</taxon>
        <taxon>organismal metagenomes</taxon>
    </lineage>
</organism>
<dbReference type="EMBL" id="MN739785">
    <property type="protein sequence ID" value="QHT26350.1"/>
    <property type="molecule type" value="Genomic_DNA"/>
</dbReference>
<dbReference type="AlphaFoldDB" id="A0A6C0ECZ4"/>
<name>A0A6C0ECZ4_9ZZZZ</name>
<accession>A0A6C0ECZ4</accession>
<feature type="coiled-coil region" evidence="1">
    <location>
        <begin position="137"/>
        <end position="164"/>
    </location>
</feature>